<comment type="caution">
    <text evidence="1">The sequence shown here is derived from an EMBL/GenBank/DDBJ whole genome shotgun (WGS) entry which is preliminary data.</text>
</comment>
<organism evidence="1 2">
    <name type="scientific">Rhynchosporium graminicola</name>
    <dbReference type="NCBI Taxonomy" id="2792576"/>
    <lineage>
        <taxon>Eukaryota</taxon>
        <taxon>Fungi</taxon>
        <taxon>Dikarya</taxon>
        <taxon>Ascomycota</taxon>
        <taxon>Pezizomycotina</taxon>
        <taxon>Leotiomycetes</taxon>
        <taxon>Helotiales</taxon>
        <taxon>Ploettnerulaceae</taxon>
        <taxon>Rhynchosporium</taxon>
    </lineage>
</organism>
<accession>A0A1E1K1R5</accession>
<proteinExistence type="predicted"/>
<evidence type="ECO:0000313" key="2">
    <source>
        <dbReference type="Proteomes" id="UP000178129"/>
    </source>
</evidence>
<gene>
    <name evidence="1" type="ORF">RCO7_00695</name>
</gene>
<protein>
    <submittedName>
        <fullName evidence="1">Uncharacterized protein</fullName>
    </submittedName>
</protein>
<dbReference type="Proteomes" id="UP000178129">
    <property type="component" value="Unassembled WGS sequence"/>
</dbReference>
<dbReference type="STRING" id="914237.A0A1E1K1R5"/>
<dbReference type="Gene3D" id="2.40.180.10">
    <property type="entry name" value="Catalase core domain"/>
    <property type="match status" value="1"/>
</dbReference>
<reference evidence="2" key="1">
    <citation type="submission" date="2016-03" db="EMBL/GenBank/DDBJ databases">
        <authorList>
            <person name="Ploux O."/>
        </authorList>
    </citation>
    <scope>NUCLEOTIDE SEQUENCE [LARGE SCALE GENOMIC DNA]</scope>
    <source>
        <strain evidence="2">UK7</strain>
    </source>
</reference>
<keyword evidence="2" id="KW-1185">Reference proteome</keyword>
<sequence length="164" mass="18502">MSRNSVPPRVHNPNGAHIWYKVTVCERIPFCLLMDLIGPFQLWLLRTLNVHATLEFHYAPRVLQVAAEGDITDNSSVHWPADRLVVELENFTLDAVVPEILKAQKYVIFDLIRRVEGVAPSDFPLPEVNKFLTAKSFFPSFVLNASGVYLISGEQRKAADSAEQ</sequence>
<dbReference type="AlphaFoldDB" id="A0A1E1K1R5"/>
<name>A0A1E1K1R5_9HELO</name>
<evidence type="ECO:0000313" key="1">
    <source>
        <dbReference type="EMBL" id="CZS92077.1"/>
    </source>
</evidence>
<dbReference type="EMBL" id="FJUW01000005">
    <property type="protein sequence ID" value="CZS92077.1"/>
    <property type="molecule type" value="Genomic_DNA"/>
</dbReference>
<dbReference type="InParanoid" id="A0A1E1K1R5"/>